<dbReference type="Proteomes" id="UP000590412">
    <property type="component" value="Unassembled WGS sequence"/>
</dbReference>
<keyword evidence="1" id="KW-1133">Transmembrane helix</keyword>
<accession>A0A8X7NPN2</accession>
<dbReference type="OrthoDB" id="4092725at2759"/>
<protein>
    <submittedName>
        <fullName evidence="2">Uncharacterized protein</fullName>
    </submittedName>
</protein>
<dbReference type="EMBL" id="JABWAB010000001">
    <property type="protein sequence ID" value="KAF6059035.1"/>
    <property type="molecule type" value="Genomic_DNA"/>
</dbReference>
<sequence>MLVERNSFIYISIVLAILVPWIFNFTKSISNVENLRHIVNHELKAVVPISLRFNNEFFILPDLIQASQVQIDEELRALGVRNLEFVLSDKIQGGNSSTRYMMDLILHHENSLGISSDSLQAAIFYTLESIHSNDLPFFIAQTVLYHFLNADVEVFSKSEYENFREDLEFEIGFGEAIHEERRSEIISVLRSLSLTVRPISRLRWTIDNNKLTNGNDDDVVINFPGKLSKTVKNDSHTTFKIQTILEDQLDLPQRPRNNLQIRLLAAYRKKTFSNMNLILDKLSVIEGHGELETQLKELIAELSKSQKTSWLDYLETTQNMLKSLDK</sequence>
<name>A0A8X7NPN2_CANPA</name>
<evidence type="ECO:0000313" key="3">
    <source>
        <dbReference type="Proteomes" id="UP000590412"/>
    </source>
</evidence>
<evidence type="ECO:0000256" key="1">
    <source>
        <dbReference type="SAM" id="Phobius"/>
    </source>
</evidence>
<evidence type="ECO:0000313" key="2">
    <source>
        <dbReference type="EMBL" id="KAF6059035.1"/>
    </source>
</evidence>
<proteinExistence type="predicted"/>
<keyword evidence="1" id="KW-0472">Membrane</keyword>
<reference evidence="2" key="1">
    <citation type="submission" date="2020-03" db="EMBL/GenBank/DDBJ databases">
        <title>FDA dAtabase for Regulatory Grade micrObial Sequences (FDA-ARGOS): Supporting development and validation of Infectious Disease Dx tests.</title>
        <authorList>
            <person name="Campos J."/>
            <person name="Goldberg B."/>
            <person name="Tallon L."/>
            <person name="Sadzewicz L."/>
            <person name="Vavikolanu K."/>
            <person name="Mehta A."/>
            <person name="Aluvathingal J."/>
            <person name="Nadendla S."/>
            <person name="Nandy P."/>
            <person name="Geyer C."/>
            <person name="Yan Y."/>
            <person name="Sichtig H."/>
        </authorList>
    </citation>
    <scope>NUCLEOTIDE SEQUENCE [LARGE SCALE GENOMIC DNA]</scope>
    <source>
        <strain evidence="2">FDAARGOS_652</strain>
    </source>
</reference>
<gene>
    <name evidence="2" type="ORF">FOB60_000617</name>
</gene>
<organism evidence="2 3">
    <name type="scientific">Candida parapsilosis</name>
    <name type="common">Yeast</name>
    <dbReference type="NCBI Taxonomy" id="5480"/>
    <lineage>
        <taxon>Eukaryota</taxon>
        <taxon>Fungi</taxon>
        <taxon>Dikarya</taxon>
        <taxon>Ascomycota</taxon>
        <taxon>Saccharomycotina</taxon>
        <taxon>Pichiomycetes</taxon>
        <taxon>Debaryomycetaceae</taxon>
        <taxon>Candida/Lodderomyces clade</taxon>
        <taxon>Candida</taxon>
    </lineage>
</organism>
<comment type="caution">
    <text evidence="2">The sequence shown here is derived from an EMBL/GenBank/DDBJ whole genome shotgun (WGS) entry which is preliminary data.</text>
</comment>
<keyword evidence="1" id="KW-0812">Transmembrane</keyword>
<dbReference type="AlphaFoldDB" id="A0A8X7NPN2"/>
<feature type="transmembrane region" description="Helical" evidence="1">
    <location>
        <begin position="7"/>
        <end position="23"/>
    </location>
</feature>